<evidence type="ECO:0000256" key="2">
    <source>
        <dbReference type="SAM" id="MobiDB-lite"/>
    </source>
</evidence>
<evidence type="ECO:0000313" key="6">
    <source>
        <dbReference type="Proteomes" id="UP000018538"/>
    </source>
</evidence>
<reference evidence="5 6" key="1">
    <citation type="submission" date="2013-11" db="EMBL/GenBank/DDBJ databases">
        <title>The Genome Sequence of Plasmodium yoelii 17X.</title>
        <authorList>
            <consortium name="The Broad Institute Genomics Platform"/>
            <consortium name="The Broad Institute Genome Sequencing Center for Infectious Disease"/>
            <person name="Neafsey D."/>
            <person name="Adams J."/>
            <person name="Walker B."/>
            <person name="Young S.K."/>
            <person name="Zeng Q."/>
            <person name="Gargeya S."/>
            <person name="Fitzgerald M."/>
            <person name="Haas B."/>
            <person name="Abouelleil A."/>
            <person name="Alvarado L."/>
            <person name="Chapman S.B."/>
            <person name="Gainer-Dewar J."/>
            <person name="Goldberg J."/>
            <person name="Griggs A."/>
            <person name="Gujja S."/>
            <person name="Hansen M."/>
            <person name="Howarth C."/>
            <person name="Imamovic A."/>
            <person name="Ireland A."/>
            <person name="Larimer J."/>
            <person name="McCowan C."/>
            <person name="Murphy C."/>
            <person name="Pearson M."/>
            <person name="Poon T.W."/>
            <person name="Priest M."/>
            <person name="Roberts A."/>
            <person name="Saif S."/>
            <person name="Shea T."/>
            <person name="Sykes S."/>
            <person name="Wortman J."/>
            <person name="Nusbaum C."/>
            <person name="Birren B."/>
        </authorList>
    </citation>
    <scope>NUCLEOTIDE SEQUENCE [LARGE SCALE GENOMIC DNA]</scope>
    <source>
        <strain evidence="5 6">17X</strain>
    </source>
</reference>
<feature type="domain" description="UBA" evidence="3">
    <location>
        <begin position="729"/>
        <end position="779"/>
    </location>
</feature>
<gene>
    <name evidence="5" type="ORF">YYC_04475</name>
</gene>
<feature type="region of interest" description="Disordered" evidence="2">
    <location>
        <begin position="387"/>
        <end position="410"/>
    </location>
</feature>
<evidence type="ECO:0000259" key="3">
    <source>
        <dbReference type="PROSITE" id="PS50030"/>
    </source>
</evidence>
<dbReference type="PROSITE" id="PS50030">
    <property type="entry name" value="UBA"/>
    <property type="match status" value="1"/>
</dbReference>
<dbReference type="Proteomes" id="UP000018538">
    <property type="component" value="Unassembled WGS sequence"/>
</dbReference>
<dbReference type="PANTHER" id="PTHR10677">
    <property type="entry name" value="UBIQUILIN"/>
    <property type="match status" value="1"/>
</dbReference>
<dbReference type="SUPFAM" id="SSF46934">
    <property type="entry name" value="UBA-like"/>
    <property type="match status" value="1"/>
</dbReference>
<dbReference type="EMBL" id="KI635795">
    <property type="protein sequence ID" value="ETB57626.1"/>
    <property type="molecule type" value="Genomic_DNA"/>
</dbReference>
<keyword evidence="1" id="KW-0175">Coiled coil</keyword>
<evidence type="ECO:0008006" key="7">
    <source>
        <dbReference type="Google" id="ProtNLM"/>
    </source>
</evidence>
<organism evidence="5 6">
    <name type="scientific">Plasmodium yoelii 17X</name>
    <dbReference type="NCBI Taxonomy" id="1323249"/>
    <lineage>
        <taxon>Eukaryota</taxon>
        <taxon>Sar</taxon>
        <taxon>Alveolata</taxon>
        <taxon>Apicomplexa</taxon>
        <taxon>Aconoidasida</taxon>
        <taxon>Haemosporida</taxon>
        <taxon>Plasmodiidae</taxon>
        <taxon>Plasmodium</taxon>
        <taxon>Plasmodium (Vinckeia)</taxon>
    </lineage>
</organism>
<evidence type="ECO:0000256" key="1">
    <source>
        <dbReference type="SAM" id="Coils"/>
    </source>
</evidence>
<feature type="domain" description="Ubiquitin-like" evidence="4">
    <location>
        <begin position="166"/>
        <end position="236"/>
    </location>
</feature>
<dbReference type="InterPro" id="IPR000626">
    <property type="entry name" value="Ubiquitin-like_dom"/>
</dbReference>
<dbReference type="SMART" id="SM00165">
    <property type="entry name" value="UBA"/>
    <property type="match status" value="1"/>
</dbReference>
<protein>
    <recommendedName>
        <fullName evidence="7">Ubiquitin-like protein</fullName>
    </recommendedName>
</protein>
<dbReference type="InterPro" id="IPR009060">
    <property type="entry name" value="UBA-like_sf"/>
</dbReference>
<dbReference type="InterPro" id="IPR029071">
    <property type="entry name" value="Ubiquitin-like_domsf"/>
</dbReference>
<dbReference type="SUPFAM" id="SSF54236">
    <property type="entry name" value="Ubiquitin-like"/>
    <property type="match status" value="1"/>
</dbReference>
<dbReference type="FunFam" id="1.10.260.100:FF:000001">
    <property type="entry name" value="Ubiquilin 1"/>
    <property type="match status" value="1"/>
</dbReference>
<dbReference type="Gene3D" id="1.10.260.100">
    <property type="match status" value="1"/>
</dbReference>
<dbReference type="Pfam" id="PF23195">
    <property type="entry name" value="UBQLN1"/>
    <property type="match status" value="1"/>
</dbReference>
<dbReference type="Gene3D" id="1.10.8.10">
    <property type="entry name" value="DNA helicase RuvA subunit, C-terminal domain"/>
    <property type="match status" value="1"/>
</dbReference>
<name>V7PDL7_PLAYE</name>
<feature type="region of interest" description="Disordered" evidence="2">
    <location>
        <begin position="498"/>
        <end position="542"/>
    </location>
</feature>
<dbReference type="Pfam" id="PF00627">
    <property type="entry name" value="UBA"/>
    <property type="match status" value="1"/>
</dbReference>
<sequence>MLGPSTDKESQEKIIDYEKINLSEYNYVINNSDHSDEEEDDDDDISDNNYKNDIKTDYNSLNNNAKYKSYMNSKVSFPDSNGKDNTIDHINKKIENAQNVNESIKGCEENRMSDVKDIDNTLKSESITSIHNNKNNLINNNIVKDEKGRNSQGDNEHQQPDFGSYIYVRIKTNNSNNNVYKCKIEKNISIKKLKNSLKEIINDNNDYRIIYRGRLLKDMEILSKYNIMFNDVLYAIKLNKKRNENDVALDSGITSSQLSTIGDEYNDLGKMGQNDNISKLISSMFDNSDFLKSIMNSNKQLQKLREKNSELNHMLNDSQTLKQSFEMIKNPSLMKELMRNTDRAISNIEAIPGGFNTLRRMYHNIQEPMYASVEMSNEKNQNTIKEYDLNSSSPPTTEAFPNPWASKENNSQKNINMENRLNKYLLPDSNMFNDNGEIIPINKIGNKYKGTKGKLIPINNTNDNNGIENGKIPSNDLFRSNLFDMLLKYKNPVNAIGNNTDPQNPLLSSGAASNVASNNNNNKTNGGTNSGTNGGTNGGTNKRFENSAMNIFGNNGNLFDPNLMNSLLGNDISMNNGLLNSNLFNSLMGQNPNNENSNVLNMFNQMMSNLNKNMNMNNNVNNGNLGNEMLNNLNILNFQNNRLNSLFNHNVNVSNKHVNNNDNNSVIKNVNINEEKKDGNLSADIQNREEQHDTDIINPELDLKKQKDDKIDLNNEGKDKTVTSNNLNKHDEQERLIALYQDQLTSLELMGFTDINKCIKSLVQANGNIERAIDLLLSDINANRN</sequence>
<dbReference type="InterPro" id="IPR015496">
    <property type="entry name" value="Ubiquilin"/>
</dbReference>
<feature type="compositionally biased region" description="Polar residues" evidence="2">
    <location>
        <begin position="387"/>
        <end position="396"/>
    </location>
</feature>
<dbReference type="InterPro" id="IPR015940">
    <property type="entry name" value="UBA"/>
</dbReference>
<accession>V7PDL7</accession>
<dbReference type="AlphaFoldDB" id="V7PDL7"/>
<proteinExistence type="predicted"/>
<dbReference type="PROSITE" id="PS50053">
    <property type="entry name" value="UBIQUITIN_2"/>
    <property type="match status" value="1"/>
</dbReference>
<feature type="compositionally biased region" description="Low complexity" evidence="2">
    <location>
        <begin position="508"/>
        <end position="527"/>
    </location>
</feature>
<dbReference type="OrthoDB" id="267397at2759"/>
<dbReference type="Gene3D" id="3.10.20.90">
    <property type="entry name" value="Phosphatidylinositol 3-kinase Catalytic Subunit, Chain A, domain 1"/>
    <property type="match status" value="1"/>
</dbReference>
<dbReference type="CDD" id="cd17039">
    <property type="entry name" value="Ubl_ubiquitin_like"/>
    <property type="match status" value="1"/>
</dbReference>
<evidence type="ECO:0000259" key="4">
    <source>
        <dbReference type="PROSITE" id="PS50053"/>
    </source>
</evidence>
<dbReference type="PANTHER" id="PTHR10677:SF3">
    <property type="entry name" value="FI07626P-RELATED"/>
    <property type="match status" value="1"/>
</dbReference>
<dbReference type="GO" id="GO:0031593">
    <property type="term" value="F:polyubiquitin modification-dependent protein binding"/>
    <property type="evidence" value="ECO:0007669"/>
    <property type="project" value="TreeGrafter"/>
</dbReference>
<dbReference type="GO" id="GO:0005829">
    <property type="term" value="C:cytosol"/>
    <property type="evidence" value="ECO:0007669"/>
    <property type="project" value="TreeGrafter"/>
</dbReference>
<feature type="compositionally biased region" description="Acidic residues" evidence="2">
    <location>
        <begin position="35"/>
        <end position="46"/>
    </location>
</feature>
<dbReference type="GO" id="GO:0006511">
    <property type="term" value="P:ubiquitin-dependent protein catabolic process"/>
    <property type="evidence" value="ECO:0007669"/>
    <property type="project" value="TreeGrafter"/>
</dbReference>
<feature type="region of interest" description="Disordered" evidence="2">
    <location>
        <begin position="32"/>
        <end position="51"/>
    </location>
</feature>
<feature type="coiled-coil region" evidence="1">
    <location>
        <begin position="294"/>
        <end position="321"/>
    </location>
</feature>
<keyword evidence="6" id="KW-1185">Reference proteome</keyword>
<feature type="compositionally biased region" description="Polar residues" evidence="2">
    <location>
        <begin position="498"/>
        <end position="507"/>
    </location>
</feature>
<feature type="compositionally biased region" description="Gly residues" evidence="2">
    <location>
        <begin position="528"/>
        <end position="538"/>
    </location>
</feature>
<evidence type="ECO:0000313" key="5">
    <source>
        <dbReference type="EMBL" id="ETB57626.1"/>
    </source>
</evidence>